<reference evidence="3" key="1">
    <citation type="journal article" date="2019" name="Sci. Rep.">
        <title>Draft genome of Tanacetum cinerariifolium, the natural source of mosquito coil.</title>
        <authorList>
            <person name="Yamashiro T."/>
            <person name="Shiraishi A."/>
            <person name="Satake H."/>
            <person name="Nakayama K."/>
        </authorList>
    </citation>
    <scope>NUCLEOTIDE SEQUENCE</scope>
</reference>
<feature type="compositionally biased region" description="Acidic residues" evidence="2">
    <location>
        <begin position="192"/>
        <end position="205"/>
    </location>
</feature>
<feature type="compositionally biased region" description="Basic and acidic residues" evidence="2">
    <location>
        <begin position="206"/>
        <end position="240"/>
    </location>
</feature>
<feature type="non-terminal residue" evidence="3">
    <location>
        <position position="1"/>
    </location>
</feature>
<gene>
    <name evidence="3" type="ORF">Tci_038923</name>
</gene>
<evidence type="ECO:0000256" key="1">
    <source>
        <dbReference type="SAM" id="Coils"/>
    </source>
</evidence>
<feature type="region of interest" description="Disordered" evidence="2">
    <location>
        <begin position="129"/>
        <end position="250"/>
    </location>
</feature>
<keyword evidence="1" id="KW-0175">Coiled coil</keyword>
<feature type="compositionally biased region" description="Basic and acidic residues" evidence="2">
    <location>
        <begin position="156"/>
        <end position="166"/>
    </location>
</feature>
<feature type="region of interest" description="Disordered" evidence="2">
    <location>
        <begin position="51"/>
        <end position="112"/>
    </location>
</feature>
<feature type="compositionally biased region" description="Low complexity" evidence="2">
    <location>
        <begin position="51"/>
        <end position="64"/>
    </location>
</feature>
<protein>
    <submittedName>
        <fullName evidence="3">Uncharacterized protein</fullName>
    </submittedName>
</protein>
<feature type="coiled-coil region" evidence="1">
    <location>
        <begin position="318"/>
        <end position="345"/>
    </location>
</feature>
<feature type="compositionally biased region" description="Low complexity" evidence="2">
    <location>
        <begin position="141"/>
        <end position="150"/>
    </location>
</feature>
<proteinExistence type="predicted"/>
<evidence type="ECO:0000313" key="3">
    <source>
        <dbReference type="EMBL" id="GEU66945.1"/>
    </source>
</evidence>
<sequence length="389" mass="42615">LKFVAKNEDNQVYGKMITYNMVSKEIKESTAYKTYFAYATSLAIPKKAIKGSKVASQQKKASSVTASNDSNPEPTKKPIGRRKPTGVVIKVTPAMSKQKTTVHTQKHKGIDLLSESTLLEEAQIKNAIKESKWETRFQHQAGGSSDGASSQPKVPDGPKGKSDDTSKGASSKPEVSDVLKAMSSDQKSEYESWGDSEDDDDDHQSDDERNESNDDKSIDLNRINDEEKETKEDEFVHTPDDYIPTDDETQDSSSLLVVPISVIPKPIVIKPPEIVIAAPATTITPFTPPVIPSSQQSTPLPIPTTSTITTNAPTSTSVNLESETLSSLQLRASDLEKEVKELKQVNLLTTLHASIRSEVPPAVNEYLGSSLGDALQKELRKHIEELRQE</sequence>
<evidence type="ECO:0000256" key="2">
    <source>
        <dbReference type="SAM" id="MobiDB-lite"/>
    </source>
</evidence>
<comment type="caution">
    <text evidence="3">The sequence shown here is derived from an EMBL/GenBank/DDBJ whole genome shotgun (WGS) entry which is preliminary data.</text>
</comment>
<organism evidence="3">
    <name type="scientific">Tanacetum cinerariifolium</name>
    <name type="common">Dalmatian daisy</name>
    <name type="synonym">Chrysanthemum cinerariifolium</name>
    <dbReference type="NCBI Taxonomy" id="118510"/>
    <lineage>
        <taxon>Eukaryota</taxon>
        <taxon>Viridiplantae</taxon>
        <taxon>Streptophyta</taxon>
        <taxon>Embryophyta</taxon>
        <taxon>Tracheophyta</taxon>
        <taxon>Spermatophyta</taxon>
        <taxon>Magnoliopsida</taxon>
        <taxon>eudicotyledons</taxon>
        <taxon>Gunneridae</taxon>
        <taxon>Pentapetalae</taxon>
        <taxon>asterids</taxon>
        <taxon>campanulids</taxon>
        <taxon>Asterales</taxon>
        <taxon>Asteraceae</taxon>
        <taxon>Asteroideae</taxon>
        <taxon>Anthemideae</taxon>
        <taxon>Anthemidinae</taxon>
        <taxon>Tanacetum</taxon>
    </lineage>
</organism>
<accession>A0A6L2M3I7</accession>
<name>A0A6L2M3I7_TANCI</name>
<dbReference type="EMBL" id="BKCJ010005474">
    <property type="protein sequence ID" value="GEU66945.1"/>
    <property type="molecule type" value="Genomic_DNA"/>
</dbReference>
<dbReference type="AlphaFoldDB" id="A0A6L2M3I7"/>